<accession>A0AAD4R4E4</accession>
<feature type="region of interest" description="Disordered" evidence="2">
    <location>
        <begin position="554"/>
        <end position="581"/>
    </location>
</feature>
<dbReference type="Pfam" id="PF01549">
    <property type="entry name" value="ShK"/>
    <property type="match status" value="1"/>
</dbReference>
<dbReference type="AlphaFoldDB" id="A0AAD4R4E4"/>
<evidence type="ECO:0000256" key="1">
    <source>
        <dbReference type="PROSITE-ProRule" id="PRU01005"/>
    </source>
</evidence>
<evidence type="ECO:0000259" key="4">
    <source>
        <dbReference type="PROSITE" id="PS51670"/>
    </source>
</evidence>
<sequence>MLRMHAFGITFVIMVYVIPHRFSSEATTLSKHVTGRGKIVVELNPSAAVHKFIYNNEQLCGDMFGQPGWLPAHRKCQIQCQTGVEICQMADPAASGSTAAQQRCLLLPVECRAKLKEILAEAGFASEKQNLAIKLNEEDGPPSIRPPKSPGNSRSTAGDDRPSPMSPSHGPTSWIEQTGPIGPPGPISIMPPAIEAPRPPSTTTATSSNDKVDSWVLEHTPGIADRGTGTRISPPSKKPSGGGESLLPLSTDDVFLPLPEIVLSSSTFPPLPPPSFTSFLKTPSSQLPKRISTTTTTRSPPTSGGGWSAGRADANRPTTTTTAPMKTTTEKVDDSLQINYENMLIEKMKNVGPRPTLGPPRSLQRTTTTLPDSATLSFRATTKLSSFITVPITTTVATSTMTTTLPNMQPLDYDGGESTNNIFGINSNPFQVDESTRGANSKPDSKHSVAVIGGSSTDDRTPMKVNQNQVAKTSNPYDPNNAISSEWVSPSGGYESAAVLSPPNEVQYNYNGPTQPTERPDEDDVHIFGPPIGSPSGVSKGMPSNPWTNNFPTAKIDQSTSSSWDSELPGVQKQEKPSESPAKVLAVQRSANTVEQVDLSTELDQKSRAVQEPWWSWRQLADKLKRKPFYVQENGLVLDRSIRCCQWALDGLCDRSWQRIRQLCPKSCGTVVCSAAEGALACNRVIDVDVIDCYEQRRRIKAFGIATAKHNNGTNRGENSKDFSVFDSQNVEARRKNSELTDGLEEKFSSRTPAFASLVDENTFLKAFAVEDEIKRFNQLNSHRIFSMKNSTQL</sequence>
<dbReference type="PROSITE" id="PS51670">
    <property type="entry name" value="SHKT"/>
    <property type="match status" value="1"/>
</dbReference>
<protein>
    <recommendedName>
        <fullName evidence="4">ShKT domain-containing protein</fullName>
    </recommendedName>
</protein>
<reference evidence="5" key="1">
    <citation type="submission" date="2022-01" db="EMBL/GenBank/DDBJ databases">
        <title>Genome Sequence Resource for Two Populations of Ditylenchus destructor, the Migratory Endoparasitic Phytonematode.</title>
        <authorList>
            <person name="Zhang H."/>
            <person name="Lin R."/>
            <person name="Xie B."/>
        </authorList>
    </citation>
    <scope>NUCLEOTIDE SEQUENCE</scope>
    <source>
        <strain evidence="5">BazhouSP</strain>
    </source>
</reference>
<comment type="caution">
    <text evidence="1">Lacks conserved residue(s) required for the propagation of feature annotation.</text>
</comment>
<name>A0AAD4R4E4_9BILA</name>
<feature type="region of interest" description="Disordered" evidence="2">
    <location>
        <begin position="135"/>
        <end position="248"/>
    </location>
</feature>
<feature type="compositionally biased region" description="Low complexity" evidence="2">
    <location>
        <begin position="292"/>
        <end position="302"/>
    </location>
</feature>
<evidence type="ECO:0000313" key="5">
    <source>
        <dbReference type="EMBL" id="KAI1708857.1"/>
    </source>
</evidence>
<evidence type="ECO:0000313" key="6">
    <source>
        <dbReference type="Proteomes" id="UP001201812"/>
    </source>
</evidence>
<feature type="region of interest" description="Disordered" evidence="2">
    <location>
        <begin position="433"/>
        <end position="462"/>
    </location>
</feature>
<feature type="region of interest" description="Disordered" evidence="2">
    <location>
        <begin position="279"/>
        <end position="324"/>
    </location>
</feature>
<feature type="domain" description="ShKT" evidence="4">
    <location>
        <begin position="635"/>
        <end position="673"/>
    </location>
</feature>
<comment type="caution">
    <text evidence="5">The sequence shown here is derived from an EMBL/GenBank/DDBJ whole genome shotgun (WGS) entry which is preliminary data.</text>
</comment>
<keyword evidence="3" id="KW-0732">Signal</keyword>
<dbReference type="EMBL" id="JAKKPZ010000033">
    <property type="protein sequence ID" value="KAI1708857.1"/>
    <property type="molecule type" value="Genomic_DNA"/>
</dbReference>
<feature type="chain" id="PRO_5042073398" description="ShKT domain-containing protein" evidence="3">
    <location>
        <begin position="20"/>
        <end position="794"/>
    </location>
</feature>
<evidence type="ECO:0000256" key="2">
    <source>
        <dbReference type="SAM" id="MobiDB-lite"/>
    </source>
</evidence>
<gene>
    <name evidence="5" type="ORF">DdX_11614</name>
</gene>
<keyword evidence="6" id="KW-1185">Reference proteome</keyword>
<evidence type="ECO:0000256" key="3">
    <source>
        <dbReference type="SAM" id="SignalP"/>
    </source>
</evidence>
<feature type="signal peptide" evidence="3">
    <location>
        <begin position="1"/>
        <end position="19"/>
    </location>
</feature>
<dbReference type="Proteomes" id="UP001201812">
    <property type="component" value="Unassembled WGS sequence"/>
</dbReference>
<dbReference type="InterPro" id="IPR003582">
    <property type="entry name" value="ShKT_dom"/>
</dbReference>
<proteinExistence type="predicted"/>
<feature type="compositionally biased region" description="Polar residues" evidence="2">
    <location>
        <begin position="554"/>
        <end position="565"/>
    </location>
</feature>
<organism evidence="5 6">
    <name type="scientific">Ditylenchus destructor</name>
    <dbReference type="NCBI Taxonomy" id="166010"/>
    <lineage>
        <taxon>Eukaryota</taxon>
        <taxon>Metazoa</taxon>
        <taxon>Ecdysozoa</taxon>
        <taxon>Nematoda</taxon>
        <taxon>Chromadorea</taxon>
        <taxon>Rhabditida</taxon>
        <taxon>Tylenchina</taxon>
        <taxon>Tylenchomorpha</taxon>
        <taxon>Sphaerularioidea</taxon>
        <taxon>Anguinidae</taxon>
        <taxon>Anguininae</taxon>
        <taxon>Ditylenchus</taxon>
    </lineage>
</organism>